<reference evidence="3 4" key="1">
    <citation type="journal article" date="2024" name="G3 (Bethesda)">
        <title>Genome assembly of Hibiscus sabdariffa L. provides insights into metabolisms of medicinal natural products.</title>
        <authorList>
            <person name="Kim T."/>
        </authorList>
    </citation>
    <scope>NUCLEOTIDE SEQUENCE [LARGE SCALE GENOMIC DNA]</scope>
    <source>
        <strain evidence="3">TK-2024</strain>
        <tissue evidence="3">Old leaves</tissue>
    </source>
</reference>
<keyword evidence="1" id="KW-1133">Transmembrane helix</keyword>
<evidence type="ECO:0000313" key="4">
    <source>
        <dbReference type="Proteomes" id="UP001396334"/>
    </source>
</evidence>
<comment type="caution">
    <text evidence="3">The sequence shown here is derived from an EMBL/GenBank/DDBJ whole genome shotgun (WGS) entry which is preliminary data.</text>
</comment>
<gene>
    <name evidence="3" type="ORF">V6N11_043915</name>
</gene>
<feature type="chain" id="PRO_5046381393" evidence="2">
    <location>
        <begin position="21"/>
        <end position="188"/>
    </location>
</feature>
<name>A0ABR2RDN5_9ROSI</name>
<dbReference type="EMBL" id="JBBPBN010000023">
    <property type="protein sequence ID" value="KAK9011058.1"/>
    <property type="molecule type" value="Genomic_DNA"/>
</dbReference>
<keyword evidence="4" id="KW-1185">Reference proteome</keyword>
<feature type="signal peptide" evidence="2">
    <location>
        <begin position="1"/>
        <end position="20"/>
    </location>
</feature>
<feature type="transmembrane region" description="Helical" evidence="1">
    <location>
        <begin position="57"/>
        <end position="80"/>
    </location>
</feature>
<evidence type="ECO:0000256" key="2">
    <source>
        <dbReference type="SAM" id="SignalP"/>
    </source>
</evidence>
<protein>
    <submittedName>
        <fullName evidence="3">Uncharacterized protein</fullName>
    </submittedName>
</protein>
<dbReference type="Proteomes" id="UP001396334">
    <property type="component" value="Unassembled WGS sequence"/>
</dbReference>
<evidence type="ECO:0000256" key="1">
    <source>
        <dbReference type="SAM" id="Phobius"/>
    </source>
</evidence>
<organism evidence="3 4">
    <name type="scientific">Hibiscus sabdariffa</name>
    <name type="common">roselle</name>
    <dbReference type="NCBI Taxonomy" id="183260"/>
    <lineage>
        <taxon>Eukaryota</taxon>
        <taxon>Viridiplantae</taxon>
        <taxon>Streptophyta</taxon>
        <taxon>Embryophyta</taxon>
        <taxon>Tracheophyta</taxon>
        <taxon>Spermatophyta</taxon>
        <taxon>Magnoliopsida</taxon>
        <taxon>eudicotyledons</taxon>
        <taxon>Gunneridae</taxon>
        <taxon>Pentapetalae</taxon>
        <taxon>rosids</taxon>
        <taxon>malvids</taxon>
        <taxon>Malvales</taxon>
        <taxon>Malvaceae</taxon>
        <taxon>Malvoideae</taxon>
        <taxon>Hibiscus</taxon>
    </lineage>
</organism>
<keyword evidence="1" id="KW-0812">Transmembrane</keyword>
<sequence length="188" mass="21528">MKHLAVVLFLVILFRKHIFTAHVEAAVYGFIGTGGVHFLLNGFTAHLKDPMSRPCYVMLQIMVSWWLELGLSVMVVIDLYSMHQLWGKETICKLLLDIANKSILVIEDTDCIVNLGDCPWVRGRKCTVQDKQGSEVMVNFEALKKLEKAEALKKLEIKESREPKMEHKYLKKEIIPCQSNIMLLQSLI</sequence>
<accession>A0ABR2RDN5</accession>
<proteinExistence type="predicted"/>
<keyword evidence="1" id="KW-0472">Membrane</keyword>
<keyword evidence="2" id="KW-0732">Signal</keyword>
<evidence type="ECO:0000313" key="3">
    <source>
        <dbReference type="EMBL" id="KAK9011058.1"/>
    </source>
</evidence>